<dbReference type="PATRIC" id="fig|348824.6.peg.5221"/>
<keyword evidence="2" id="KW-0614">Plasmid</keyword>
<feature type="region of interest" description="Disordered" evidence="1">
    <location>
        <begin position="75"/>
        <end position="96"/>
    </location>
</feature>
<dbReference type="EMBL" id="HG916854">
    <property type="protein sequence ID" value="CDM61048.1"/>
    <property type="molecule type" value="Genomic_DNA"/>
</dbReference>
<geneLocation type="plasmid" evidence="2 3">
    <name>pLPU83c</name>
</geneLocation>
<keyword evidence="3" id="KW-1185">Reference proteome</keyword>
<evidence type="ECO:0000256" key="1">
    <source>
        <dbReference type="SAM" id="MobiDB-lite"/>
    </source>
</evidence>
<dbReference type="HOGENOM" id="CLU_165561_0_0_5"/>
<reference evidence="2" key="1">
    <citation type="submission" date="2013-11" db="EMBL/GenBank/DDBJ databases">
        <title>Draft genome sequence of the broad-host-range Rhizobium sp. LPU83 strain, a member of the low-genetic diversity Oregon-like Rhizobium sp. group.</title>
        <authorList>
            <person name="Wibberg D."/>
            <person name="Puehler A."/>
            <person name="Schlueter A."/>
        </authorList>
    </citation>
    <scope>NUCLEOTIDE SEQUENCE [LARGE SCALE GENOMIC DNA]</scope>
    <source>
        <strain evidence="2">LPU83</strain>
        <plasmid evidence="2">pLPU83c</plasmid>
    </source>
</reference>
<name>W6RQB8_9HYPH</name>
<evidence type="ECO:0000313" key="2">
    <source>
        <dbReference type="EMBL" id="CDM61048.1"/>
    </source>
</evidence>
<accession>W6RQB8</accession>
<sequence length="96" mass="10804">MLESPMMERTTETEITFAHPFVLGSLMVPLEAGTYRLIIDEEEIEGLSFSAFRRTNTQLEIPAIATRVGTRQRLRVSPQELEAAQAKDASANNRPR</sequence>
<gene>
    <name evidence="2" type="ORF">LPU83_pLPU83c_0486</name>
</gene>
<proteinExistence type="predicted"/>
<protein>
    <submittedName>
        <fullName evidence="2">Uncharacterized protein</fullName>
    </submittedName>
</protein>
<dbReference type="KEGG" id="rhl:LPU83_pLPU83c_0486"/>
<organism evidence="2 3">
    <name type="scientific">Rhizobium favelukesii</name>
    <dbReference type="NCBI Taxonomy" id="348824"/>
    <lineage>
        <taxon>Bacteria</taxon>
        <taxon>Pseudomonadati</taxon>
        <taxon>Pseudomonadota</taxon>
        <taxon>Alphaproteobacteria</taxon>
        <taxon>Hyphomicrobiales</taxon>
        <taxon>Rhizobiaceae</taxon>
        <taxon>Rhizobium/Agrobacterium group</taxon>
        <taxon>Rhizobium</taxon>
    </lineage>
</organism>
<evidence type="ECO:0000313" key="3">
    <source>
        <dbReference type="Proteomes" id="UP000019443"/>
    </source>
</evidence>
<dbReference type="AlphaFoldDB" id="W6RQB8"/>
<dbReference type="Proteomes" id="UP000019443">
    <property type="component" value="Plasmid pLPU83c"/>
</dbReference>